<dbReference type="AlphaFoldDB" id="C4FKM2"/>
<reference evidence="1 2" key="1">
    <citation type="submission" date="2009-04" db="EMBL/GenBank/DDBJ databases">
        <authorList>
            <person name="Reysenbach A.-L."/>
            <person name="Heidelberg J.F."/>
            <person name="Nelson W.C."/>
        </authorList>
    </citation>
    <scope>NUCLEOTIDE SEQUENCE [LARGE SCALE GENOMIC DNA]</scope>
    <source>
        <strain evidence="1 2">SS-5</strain>
    </source>
</reference>
<protein>
    <submittedName>
        <fullName evidence="1">Uncharacterized protein</fullName>
    </submittedName>
</protein>
<comment type="caution">
    <text evidence="1">The sequence shown here is derived from an EMBL/GenBank/DDBJ whole genome shotgun (WGS) entry which is preliminary data.</text>
</comment>
<dbReference type="Proteomes" id="UP000005540">
    <property type="component" value="Unassembled WGS sequence"/>
</dbReference>
<evidence type="ECO:0000313" key="1">
    <source>
        <dbReference type="EMBL" id="EEP60371.1"/>
    </source>
</evidence>
<organism evidence="1 2">
    <name type="scientific">Sulfurihydrogenibium yellowstonense SS-5</name>
    <dbReference type="NCBI Taxonomy" id="432331"/>
    <lineage>
        <taxon>Bacteria</taxon>
        <taxon>Pseudomonadati</taxon>
        <taxon>Aquificota</taxon>
        <taxon>Aquificia</taxon>
        <taxon>Aquificales</taxon>
        <taxon>Hydrogenothermaceae</taxon>
        <taxon>Sulfurihydrogenibium</taxon>
    </lineage>
</organism>
<name>C4FKM2_9AQUI</name>
<accession>C4FKM2</accession>
<feature type="non-terminal residue" evidence="1">
    <location>
        <position position="1"/>
    </location>
</feature>
<keyword evidence="2" id="KW-1185">Reference proteome</keyword>
<proteinExistence type="predicted"/>
<evidence type="ECO:0000313" key="2">
    <source>
        <dbReference type="Proteomes" id="UP000005540"/>
    </source>
</evidence>
<gene>
    <name evidence="1" type="ORF">SULYE_1122</name>
</gene>
<sequence length="34" mass="3969">NGVSNVYIAFYSQKFKESFEAKLKEEVEKLKINS</sequence>
<dbReference type="EMBL" id="ABZS01000105">
    <property type="protein sequence ID" value="EEP60371.1"/>
    <property type="molecule type" value="Genomic_DNA"/>
</dbReference>